<dbReference type="Proteomes" id="UP000420562">
    <property type="component" value="Unassembled WGS sequence"/>
</dbReference>
<organism evidence="2 3">
    <name type="scientific">Oryzomonas japonica</name>
    <dbReference type="NCBI Taxonomy" id="2603858"/>
    <lineage>
        <taxon>Bacteria</taxon>
        <taxon>Pseudomonadati</taxon>
        <taxon>Thermodesulfobacteriota</taxon>
        <taxon>Desulfuromonadia</taxon>
        <taxon>Geobacterales</taxon>
        <taxon>Geobacteraceae</taxon>
        <taxon>Oryzomonas</taxon>
    </lineage>
</organism>
<evidence type="ECO:0000313" key="2">
    <source>
        <dbReference type="EMBL" id="KAB0663615.1"/>
    </source>
</evidence>
<name>A0A7J4ZLV6_9BACT</name>
<keyword evidence="1" id="KW-0732">Signal</keyword>
<sequence length="703" mass="74074">MQINKLSMMLLGALSCAVLLNGCGASSKEAGILPSDVPKVDEALCAQCHGSSYNAQSGMPIYSEYVQSKHFKNSVGEVIGCQDCHGGGSQHNGVGPMPYPNPDTAGRCWACHQPAFIGAFGTPTAAEVAHFQNITSYRVQYINPTSADTTRCTFCHEPHNPDTGLGASERKAWAASDHGDVAGAAWVPSSSHKWLITGGSEDFSQVIPASDCLRCHTADGFVQFTKSNFTSVANLPGDPKVNSALKCDACHYNDSFSVRGVNAVSTFYNVNMTDKVTAKVVQSHKAAKFPDVGHSNICISCHSGRVAGPNLTEMFATGNWNLSNASFQNSHYMAAAGTMYMEVGFKNFTTLTAPAATSNEGATFASTRTYNQTLSALNTTTPDGVALGQNSAHRRLGTPLIANSEDYLTAAGDATAIASNGPCVTCHMKAYNPVAGNGFTPPAAGRPGAGHSLQIDEATAEELCLQCHADAPHLDGGTGTGTGNYTTMKTLADMEKAMLEPQSTAFQNGLTLVKQLLLIKYAIKYDGTAYPYFFDMQKDATGKTAITDWTRKNVAGVTDAAVAALGNANITVIPTGGLTQVQAYRLMGACYNLNVLARDPGAYLHARTYSQRVVYDTVDYLDNNKMDFTSLTTARAMTAASVAGLAGVYTGYDVNVLNPTPGASGGSTVLAGTGLATESMAWLAGTHYTDTKGTTPTPLRLRP</sequence>
<accession>A0A7J4ZLV6</accession>
<dbReference type="PROSITE" id="PS51257">
    <property type="entry name" value="PROKAR_LIPOPROTEIN"/>
    <property type="match status" value="1"/>
</dbReference>
<dbReference type="SUPFAM" id="SSF48695">
    <property type="entry name" value="Multiheme cytochromes"/>
    <property type="match status" value="1"/>
</dbReference>
<dbReference type="AlphaFoldDB" id="A0A7J4ZLV6"/>
<evidence type="ECO:0000313" key="3">
    <source>
        <dbReference type="Proteomes" id="UP000420562"/>
    </source>
</evidence>
<reference evidence="2 3" key="1">
    <citation type="submission" date="2019-09" db="EMBL/GenBank/DDBJ databases">
        <title>Geobacter sp. Red96, a novel strain isolated from paddy soil.</title>
        <authorList>
            <person name="Xu Z."/>
            <person name="Masuda Y."/>
            <person name="Itoh H."/>
            <person name="Senoo K."/>
        </authorList>
    </citation>
    <scope>NUCLEOTIDE SEQUENCE [LARGE SCALE GENOMIC DNA]</scope>
    <source>
        <strain evidence="2 3">Red96</strain>
    </source>
</reference>
<evidence type="ECO:0000256" key="1">
    <source>
        <dbReference type="SAM" id="SignalP"/>
    </source>
</evidence>
<dbReference type="InterPro" id="IPR036280">
    <property type="entry name" value="Multihaem_cyt_sf"/>
</dbReference>
<protein>
    <submittedName>
        <fullName evidence="2">Uncharacterized protein</fullName>
    </submittedName>
</protein>
<proteinExistence type="predicted"/>
<gene>
    <name evidence="2" type="ORF">F6V25_16190</name>
</gene>
<feature type="chain" id="PRO_5029657542" evidence="1">
    <location>
        <begin position="21"/>
        <end position="703"/>
    </location>
</feature>
<comment type="caution">
    <text evidence="2">The sequence shown here is derived from an EMBL/GenBank/DDBJ whole genome shotgun (WGS) entry which is preliminary data.</text>
</comment>
<dbReference type="EMBL" id="VZQZ01000013">
    <property type="protein sequence ID" value="KAB0663615.1"/>
    <property type="molecule type" value="Genomic_DNA"/>
</dbReference>
<keyword evidence="3" id="KW-1185">Reference proteome</keyword>
<dbReference type="RefSeq" id="WP_151129650.1">
    <property type="nucleotide sequence ID" value="NZ_VZQZ01000013.1"/>
</dbReference>
<feature type="signal peptide" evidence="1">
    <location>
        <begin position="1"/>
        <end position="20"/>
    </location>
</feature>
<dbReference type="Gene3D" id="1.10.1130.10">
    <property type="entry name" value="Flavocytochrome C3, Chain A"/>
    <property type="match status" value="2"/>
</dbReference>